<proteinExistence type="predicted"/>
<feature type="domain" description="O-antigen ligase-related" evidence="5">
    <location>
        <begin position="199"/>
        <end position="331"/>
    </location>
</feature>
<evidence type="ECO:0000313" key="6">
    <source>
        <dbReference type="EMBL" id="SIO73995.1"/>
    </source>
</evidence>
<reference evidence="6" key="1">
    <citation type="submission" date="2016-12" db="EMBL/GenBank/DDBJ databases">
        <title>Comparison of molecular serotyping approaches of Streptococcus agalactiae from genomic sequences.</title>
        <authorList>
            <person name="Kapatai G."/>
            <person name="Patel D."/>
            <person name="Efstratiou A."/>
            <person name="Chalker V.J."/>
        </authorList>
    </citation>
    <scope>NUCLEOTIDE SEQUENCE</scope>
    <source>
        <strain evidence="6">NCTC8187</strain>
    </source>
</reference>
<gene>
    <name evidence="6" type="primary">cpsH</name>
</gene>
<dbReference type="InterPro" id="IPR007016">
    <property type="entry name" value="O-antigen_ligase-rel_domated"/>
</dbReference>
<name>A0A1N6LYK7_STRAG</name>
<evidence type="ECO:0000256" key="4">
    <source>
        <dbReference type="ARBA" id="ARBA00023136"/>
    </source>
</evidence>
<accession>A0A1N6LYK7</accession>
<organism evidence="6">
    <name type="scientific">Streptococcus agalactiae</name>
    <dbReference type="NCBI Taxonomy" id="1311"/>
    <lineage>
        <taxon>Bacteria</taxon>
        <taxon>Bacillati</taxon>
        <taxon>Bacillota</taxon>
        <taxon>Bacilli</taxon>
        <taxon>Lactobacillales</taxon>
        <taxon>Streptococcaceae</taxon>
        <taxon>Streptococcus</taxon>
    </lineage>
</organism>
<evidence type="ECO:0000256" key="3">
    <source>
        <dbReference type="ARBA" id="ARBA00022989"/>
    </source>
</evidence>
<keyword evidence="2" id="KW-0812">Transmembrane</keyword>
<keyword evidence="4" id="KW-0472">Membrane</keyword>
<evidence type="ECO:0000259" key="5">
    <source>
        <dbReference type="Pfam" id="PF04932"/>
    </source>
</evidence>
<keyword evidence="3" id="KW-1133">Transmembrane helix</keyword>
<dbReference type="PANTHER" id="PTHR37422">
    <property type="entry name" value="TEICHURONIC ACID BIOSYNTHESIS PROTEIN TUAE"/>
    <property type="match status" value="1"/>
</dbReference>
<dbReference type="RefSeq" id="WP_000778893.1">
    <property type="nucleotide sequence ID" value="NZ_CGGK01000004.1"/>
</dbReference>
<protein>
    <submittedName>
        <fullName evidence="6">Capsular polysaccharide synthesis protein CpsH</fullName>
    </submittedName>
</protein>
<evidence type="ECO:0000256" key="2">
    <source>
        <dbReference type="ARBA" id="ARBA00022692"/>
    </source>
</evidence>
<dbReference type="EMBL" id="LT671984">
    <property type="protein sequence ID" value="SIO73995.1"/>
    <property type="molecule type" value="Genomic_DNA"/>
</dbReference>
<sequence length="403" mass="46263">MKLTINPKYLLIGGIFALTLFSKPMQLLLLLALIVLLICSSYNEKMKFLNMAEIFFIVFYMVYLVSIVLNSLFRSPEFHRVIAAFNSLAVGVVSLLFYHYYKNTNIELTKLLKSFLFNAIILFCLGFLYYYAIYFDVENVSLFGRNLIGSDWINGMHTQRAMAFFEYSNLIIPLTIITNIYIYIYIKQRYSSGMMILGALLSTIILPIGSGSRAGIIVVLLQVIILLLNTIVIKRQTIRFFLYLVPILILLLVILRFDNLVSIYNRIINLRSGSSESRFSLYKDTVHSVITDSLFLGKGVKELWLNSDLPLGSHSTYIGYFYKTGLFGLINVILGLFLILISIIKEAKKSDFYYEIVGSVILLFSFFALEDIDGANWLIIFVFTVLGILENKDFYSQLKRWES</sequence>
<reference evidence="6" key="2">
    <citation type="submission" date="2016-12" db="EMBL/GenBank/DDBJ databases">
        <authorList>
            <person name="Song W.-J."/>
            <person name="Kurnit D.M."/>
        </authorList>
    </citation>
    <scope>NUCLEOTIDE SEQUENCE</scope>
    <source>
        <strain evidence="6">NCTC8187</strain>
    </source>
</reference>
<evidence type="ECO:0000256" key="1">
    <source>
        <dbReference type="ARBA" id="ARBA00004141"/>
    </source>
</evidence>
<dbReference type="Pfam" id="PF04932">
    <property type="entry name" value="Wzy_C"/>
    <property type="match status" value="1"/>
</dbReference>
<dbReference type="AlphaFoldDB" id="A0A1N6LYK7"/>
<comment type="subcellular location">
    <subcellularLocation>
        <location evidence="1">Membrane</location>
        <topology evidence="1">Multi-pass membrane protein</topology>
    </subcellularLocation>
</comment>
<dbReference type="InterPro" id="IPR051533">
    <property type="entry name" value="WaaL-like"/>
</dbReference>
<dbReference type="PANTHER" id="PTHR37422:SF17">
    <property type="entry name" value="O-ANTIGEN LIGASE"/>
    <property type="match status" value="1"/>
</dbReference>
<dbReference type="GO" id="GO:0016020">
    <property type="term" value="C:membrane"/>
    <property type="evidence" value="ECO:0007669"/>
    <property type="project" value="UniProtKB-SubCell"/>
</dbReference>